<proteinExistence type="predicted"/>
<organism evidence="1 2">
    <name type="scientific">Smallanthus sonchifolius</name>
    <dbReference type="NCBI Taxonomy" id="185202"/>
    <lineage>
        <taxon>Eukaryota</taxon>
        <taxon>Viridiplantae</taxon>
        <taxon>Streptophyta</taxon>
        <taxon>Embryophyta</taxon>
        <taxon>Tracheophyta</taxon>
        <taxon>Spermatophyta</taxon>
        <taxon>Magnoliopsida</taxon>
        <taxon>eudicotyledons</taxon>
        <taxon>Gunneridae</taxon>
        <taxon>Pentapetalae</taxon>
        <taxon>asterids</taxon>
        <taxon>campanulids</taxon>
        <taxon>Asterales</taxon>
        <taxon>Asteraceae</taxon>
        <taxon>Asteroideae</taxon>
        <taxon>Heliantheae alliance</taxon>
        <taxon>Millerieae</taxon>
        <taxon>Smallanthus</taxon>
    </lineage>
</organism>
<sequence length="282" mass="32067">MAKKSHSYKPLDPNASPYIKIPASFFLYAFPPPQPYTAIPPPFCTYNIRLQPAPRKPFSVSHPQPVPAKKINLPLTPVASGPRIPKYHKAAASDAKQMKWRPKCPEKKLGFERTRWKNSRREYQISLPLETNTTSLMIKNVPNKYTRKLLIQTLDAHCEAENKKIKDGDKGFVSSYDFLYLPIDFNRRTNAGFAFANFTSPEAALKFRDAFNGKGWNRFDSLKVAEISRARIQGKEALVNNCKGMDFTYGSEDDMPVWFDPARDGSGEICSRMLTVGKCVHW</sequence>
<reference evidence="2" key="1">
    <citation type="journal article" date="2022" name="Mol. Ecol. Resour.">
        <title>The genomes of chicory, endive, great burdock and yacon provide insights into Asteraceae palaeo-polyploidization history and plant inulin production.</title>
        <authorList>
            <person name="Fan W."/>
            <person name="Wang S."/>
            <person name="Wang H."/>
            <person name="Wang A."/>
            <person name="Jiang F."/>
            <person name="Liu H."/>
            <person name="Zhao H."/>
            <person name="Xu D."/>
            <person name="Zhang Y."/>
        </authorList>
    </citation>
    <scope>NUCLEOTIDE SEQUENCE [LARGE SCALE GENOMIC DNA]</scope>
    <source>
        <strain evidence="2">cv. Yunnan</strain>
    </source>
</reference>
<evidence type="ECO:0000313" key="1">
    <source>
        <dbReference type="EMBL" id="KAI3774125.1"/>
    </source>
</evidence>
<protein>
    <submittedName>
        <fullName evidence="1">Uncharacterized protein</fullName>
    </submittedName>
</protein>
<dbReference type="EMBL" id="CM042033">
    <property type="protein sequence ID" value="KAI3774125.1"/>
    <property type="molecule type" value="Genomic_DNA"/>
</dbReference>
<reference evidence="1 2" key="2">
    <citation type="journal article" date="2022" name="Mol. Ecol. Resour.">
        <title>The genomes of chicory, endive, great burdock and yacon provide insights into Asteraceae paleo-polyploidization history and plant inulin production.</title>
        <authorList>
            <person name="Fan W."/>
            <person name="Wang S."/>
            <person name="Wang H."/>
            <person name="Wang A."/>
            <person name="Jiang F."/>
            <person name="Liu H."/>
            <person name="Zhao H."/>
            <person name="Xu D."/>
            <person name="Zhang Y."/>
        </authorList>
    </citation>
    <scope>NUCLEOTIDE SEQUENCE [LARGE SCALE GENOMIC DNA]</scope>
    <source>
        <strain evidence="2">cv. Yunnan</strain>
        <tissue evidence="1">Leaves</tissue>
    </source>
</reference>
<comment type="caution">
    <text evidence="1">The sequence shown here is derived from an EMBL/GenBank/DDBJ whole genome shotgun (WGS) entry which is preliminary data.</text>
</comment>
<accession>A0ACB9FTI1</accession>
<name>A0ACB9FTI1_9ASTR</name>
<gene>
    <name evidence="1" type="ORF">L1987_48669</name>
</gene>
<evidence type="ECO:0000313" key="2">
    <source>
        <dbReference type="Proteomes" id="UP001056120"/>
    </source>
</evidence>
<keyword evidence="2" id="KW-1185">Reference proteome</keyword>
<dbReference type="Proteomes" id="UP001056120">
    <property type="component" value="Linkage Group LG16"/>
</dbReference>